<reference evidence="1" key="1">
    <citation type="submission" date="2024-05" db="EMBL/GenBank/DDBJ databases">
        <title>Draft genome sequence of Pseudomonas iranensis M7D1.</title>
        <authorList>
            <person name="Miller S.L."/>
            <person name="Nsubuga A."/>
            <person name="Lu N."/>
            <person name="King J."/>
            <person name="Shears P."/>
            <person name="Lawson P.A."/>
        </authorList>
    </citation>
    <scope>NUCLEOTIDE SEQUENCE</scope>
    <source>
        <strain evidence="1">M7D1</strain>
    </source>
</reference>
<dbReference type="Pfam" id="PF05488">
    <property type="entry name" value="PAAR_motif"/>
    <property type="match status" value="1"/>
</dbReference>
<dbReference type="EMBL" id="CP157354">
    <property type="protein sequence ID" value="XBL99079.1"/>
    <property type="molecule type" value="Genomic_DNA"/>
</dbReference>
<dbReference type="AlphaFoldDB" id="A0AAU7F500"/>
<dbReference type="Gene3D" id="2.60.200.60">
    <property type="match status" value="1"/>
</dbReference>
<gene>
    <name evidence="1" type="ORF">ABHN08_14440</name>
</gene>
<organism evidence="1">
    <name type="scientific">Pseudomonas iranensis</name>
    <dbReference type="NCBI Taxonomy" id="2745503"/>
    <lineage>
        <taxon>Bacteria</taxon>
        <taxon>Pseudomonadati</taxon>
        <taxon>Pseudomonadota</taxon>
        <taxon>Gammaproteobacteria</taxon>
        <taxon>Pseudomonadales</taxon>
        <taxon>Pseudomonadaceae</taxon>
        <taxon>Pseudomonas</taxon>
    </lineage>
</organism>
<proteinExistence type="predicted"/>
<sequence length="175" mass="18053">MCTTHCKDLFMSGKPAARVTDPTACPLPGHGTNPIVSGSPNVNFDGLAAARMTDKSACGSAISGAVSGTVFINGLNAATLDSTGGHGNVLIGGSGTVIIGDTVVAAPFSGLLPMPVHFTDKLKLVNNVTGEPMPNHPYMIQRADGRMEHGVSDADGFTHEVSSHLPETIKLFLEE</sequence>
<protein>
    <submittedName>
        <fullName evidence="1">PAAR domain-containing protein</fullName>
    </submittedName>
</protein>
<accession>A0AAU7F500</accession>
<evidence type="ECO:0000313" key="1">
    <source>
        <dbReference type="EMBL" id="XBL99079.1"/>
    </source>
</evidence>
<dbReference type="CDD" id="cd14743">
    <property type="entry name" value="PAAR_CT_1"/>
    <property type="match status" value="1"/>
</dbReference>
<dbReference type="InterPro" id="IPR008727">
    <property type="entry name" value="PAAR_motif"/>
</dbReference>
<name>A0AAU7F500_9PSED</name>